<protein>
    <recommendedName>
        <fullName evidence="3">Chalcone isomerase domain-containing protein</fullName>
    </recommendedName>
</protein>
<evidence type="ECO:0000313" key="5">
    <source>
        <dbReference type="Proteomes" id="UP000236630"/>
    </source>
</evidence>
<comment type="similarity">
    <text evidence="1">Belongs to the chalcone isomerase family.</text>
</comment>
<evidence type="ECO:0000256" key="2">
    <source>
        <dbReference type="SAM" id="MobiDB-lite"/>
    </source>
</evidence>
<dbReference type="GO" id="GO:0016872">
    <property type="term" value="F:intramolecular lyase activity"/>
    <property type="evidence" value="ECO:0007669"/>
    <property type="project" value="InterPro"/>
</dbReference>
<evidence type="ECO:0000259" key="3">
    <source>
        <dbReference type="Pfam" id="PF16036"/>
    </source>
</evidence>
<dbReference type="InterPro" id="IPR036298">
    <property type="entry name" value="Chalcone_isomerase_sf"/>
</dbReference>
<dbReference type="PANTHER" id="PTHR47589">
    <property type="entry name" value="FATTY-ACID-BINDING PROTEIN 1"/>
    <property type="match status" value="1"/>
</dbReference>
<dbReference type="GO" id="GO:0009570">
    <property type="term" value="C:chloroplast stroma"/>
    <property type="evidence" value="ECO:0007669"/>
    <property type="project" value="TreeGrafter"/>
</dbReference>
<dbReference type="Proteomes" id="UP000236630">
    <property type="component" value="Unassembled WGS sequence"/>
</dbReference>
<evidence type="ECO:0000313" key="4">
    <source>
        <dbReference type="EMBL" id="GAY61336.1"/>
    </source>
</evidence>
<feature type="region of interest" description="Disordered" evidence="2">
    <location>
        <begin position="64"/>
        <end position="89"/>
    </location>
</feature>
<dbReference type="Pfam" id="PF16036">
    <property type="entry name" value="Chalcone_3"/>
    <property type="match status" value="1"/>
</dbReference>
<feature type="compositionally biased region" description="Basic and acidic residues" evidence="2">
    <location>
        <begin position="75"/>
        <end position="89"/>
    </location>
</feature>
<dbReference type="Gene3D" id="1.10.890.20">
    <property type="match status" value="1"/>
</dbReference>
<dbReference type="InterPro" id="IPR016087">
    <property type="entry name" value="Chalcone_isomerase"/>
</dbReference>
<dbReference type="AlphaFoldDB" id="A0A2H5Q9L4"/>
<name>A0A2H5Q9L4_CITUN</name>
<dbReference type="InterPro" id="IPR016088">
    <property type="entry name" value="Chalcone_isomerase_3-sand"/>
</dbReference>
<feature type="domain" description="Chalcone isomerase" evidence="3">
    <location>
        <begin position="160"/>
        <end position="284"/>
    </location>
</feature>
<reference evidence="4 5" key="1">
    <citation type="journal article" date="2017" name="Front. Genet.">
        <title>Draft sequencing of the heterozygous diploid genome of Satsuma (Citrus unshiu Marc.) using a hybrid assembly approach.</title>
        <authorList>
            <person name="Shimizu T."/>
            <person name="Tanizawa Y."/>
            <person name="Mochizuki T."/>
            <person name="Nagasaki H."/>
            <person name="Yoshioka T."/>
            <person name="Toyoda A."/>
            <person name="Fujiyama A."/>
            <person name="Kaminuma E."/>
            <person name="Nakamura Y."/>
        </authorList>
    </citation>
    <scope>NUCLEOTIDE SEQUENCE [LARGE SCALE GENOMIC DNA]</scope>
    <source>
        <strain evidence="5">cv. Miyagawa wase</strain>
    </source>
</reference>
<proteinExistence type="inferred from homology"/>
<evidence type="ECO:0000256" key="1">
    <source>
        <dbReference type="ARBA" id="ARBA00007166"/>
    </source>
</evidence>
<dbReference type="Gene3D" id="3.50.70.10">
    <property type="match status" value="1"/>
</dbReference>
<dbReference type="GO" id="GO:0006631">
    <property type="term" value="P:fatty acid metabolic process"/>
    <property type="evidence" value="ECO:0007669"/>
    <property type="project" value="TreeGrafter"/>
</dbReference>
<dbReference type="GO" id="GO:0005504">
    <property type="term" value="F:fatty acid binding"/>
    <property type="evidence" value="ECO:0007669"/>
    <property type="project" value="TreeGrafter"/>
</dbReference>
<dbReference type="InterPro" id="IPR016089">
    <property type="entry name" value="Chalcone_isomerase_bundle_sf"/>
</dbReference>
<keyword evidence="5" id="KW-1185">Reference proteome</keyword>
<dbReference type="STRING" id="55188.A0A2H5Q9L4"/>
<gene>
    <name evidence="4" type="ORF">CUMW_209180</name>
</gene>
<accession>A0A2H5Q9L4</accession>
<organism evidence="4 5">
    <name type="scientific">Citrus unshiu</name>
    <name type="common">Satsuma mandarin</name>
    <name type="synonym">Citrus nobilis var. unshiu</name>
    <dbReference type="NCBI Taxonomy" id="55188"/>
    <lineage>
        <taxon>Eukaryota</taxon>
        <taxon>Viridiplantae</taxon>
        <taxon>Streptophyta</taxon>
        <taxon>Embryophyta</taxon>
        <taxon>Tracheophyta</taxon>
        <taxon>Spermatophyta</taxon>
        <taxon>Magnoliopsida</taxon>
        <taxon>eudicotyledons</taxon>
        <taxon>Gunneridae</taxon>
        <taxon>Pentapetalae</taxon>
        <taxon>rosids</taxon>
        <taxon>malvids</taxon>
        <taxon>Sapindales</taxon>
        <taxon>Rutaceae</taxon>
        <taxon>Aurantioideae</taxon>
        <taxon>Citrus</taxon>
    </lineage>
</organism>
<dbReference type="InterPro" id="IPR044228">
    <property type="entry name" value="FAP1"/>
</dbReference>
<dbReference type="SUPFAM" id="SSF54626">
    <property type="entry name" value="Chalcone isomerase"/>
    <property type="match status" value="1"/>
</dbReference>
<comment type="caution">
    <text evidence="4">The sequence shown here is derived from an EMBL/GenBank/DDBJ whole genome shotgun (WGS) entry which is preliminary data.</text>
</comment>
<dbReference type="PANTHER" id="PTHR47589:SF4">
    <property type="entry name" value="FATTY-ACID-BINDING PROTEIN 1-LIKE"/>
    <property type="match status" value="1"/>
</dbReference>
<sequence length="292" mass="31807">MATTAVENVTAKAEALVLQKATAIGEVAKENVGCENGTKVAEDQNAIAELAKEKMNCENRTKVAEAEELSDESVQEDKEKTGNEVRKEEAKEDIAVEVEPKTGVSFPVKLNDGKQLNCVGLRKKSMLGLGIKIYGFGIYADNEKLKELLRSKIGKALAKATKEMYQTVIDSDAGMTVRIVIVFSNLTMSMVKKNFDEGLGASIKKLTGGKKNDELANKVMGHASEDIKLTSGSVIEISRLPGYTLQARVMDQVVSNVESELLCKAYIHMYLGDDAFDKDAKEKLGMSLLSLF</sequence>
<dbReference type="EMBL" id="BDQV01000265">
    <property type="protein sequence ID" value="GAY61336.1"/>
    <property type="molecule type" value="Genomic_DNA"/>
</dbReference>